<reference evidence="1 2" key="1">
    <citation type="journal article" date="2019" name="Nat. Ecol. Evol.">
        <title>Megaphylogeny resolves global patterns of mushroom evolution.</title>
        <authorList>
            <person name="Varga T."/>
            <person name="Krizsan K."/>
            <person name="Foldi C."/>
            <person name="Dima B."/>
            <person name="Sanchez-Garcia M."/>
            <person name="Sanchez-Ramirez S."/>
            <person name="Szollosi G.J."/>
            <person name="Szarkandi J.G."/>
            <person name="Papp V."/>
            <person name="Albert L."/>
            <person name="Andreopoulos W."/>
            <person name="Angelini C."/>
            <person name="Antonin V."/>
            <person name="Barry K.W."/>
            <person name="Bougher N.L."/>
            <person name="Buchanan P."/>
            <person name="Buyck B."/>
            <person name="Bense V."/>
            <person name="Catcheside P."/>
            <person name="Chovatia M."/>
            <person name="Cooper J."/>
            <person name="Damon W."/>
            <person name="Desjardin D."/>
            <person name="Finy P."/>
            <person name="Geml J."/>
            <person name="Haridas S."/>
            <person name="Hughes K."/>
            <person name="Justo A."/>
            <person name="Karasinski D."/>
            <person name="Kautmanova I."/>
            <person name="Kiss B."/>
            <person name="Kocsube S."/>
            <person name="Kotiranta H."/>
            <person name="LaButti K.M."/>
            <person name="Lechner B.E."/>
            <person name="Liimatainen K."/>
            <person name="Lipzen A."/>
            <person name="Lukacs Z."/>
            <person name="Mihaltcheva S."/>
            <person name="Morgado L.N."/>
            <person name="Niskanen T."/>
            <person name="Noordeloos M.E."/>
            <person name="Ohm R.A."/>
            <person name="Ortiz-Santana B."/>
            <person name="Ovrebo C."/>
            <person name="Racz N."/>
            <person name="Riley R."/>
            <person name="Savchenko A."/>
            <person name="Shiryaev A."/>
            <person name="Soop K."/>
            <person name="Spirin V."/>
            <person name="Szebenyi C."/>
            <person name="Tomsovsky M."/>
            <person name="Tulloss R.E."/>
            <person name="Uehling J."/>
            <person name="Grigoriev I.V."/>
            <person name="Vagvolgyi C."/>
            <person name="Papp T."/>
            <person name="Martin F.M."/>
            <person name="Miettinen O."/>
            <person name="Hibbett D.S."/>
            <person name="Nagy L.G."/>
        </authorList>
    </citation>
    <scope>NUCLEOTIDE SEQUENCE [LARGE SCALE GENOMIC DNA]</scope>
    <source>
        <strain evidence="1 2">NL-1719</strain>
    </source>
</reference>
<name>A0ACD3A6N2_9AGAR</name>
<keyword evidence="2" id="KW-1185">Reference proteome</keyword>
<dbReference type="Proteomes" id="UP000308600">
    <property type="component" value="Unassembled WGS sequence"/>
</dbReference>
<dbReference type="EMBL" id="ML208654">
    <property type="protein sequence ID" value="TFK61503.1"/>
    <property type="molecule type" value="Genomic_DNA"/>
</dbReference>
<proteinExistence type="predicted"/>
<gene>
    <name evidence="1" type="ORF">BDN72DRAFT_863560</name>
</gene>
<protein>
    <submittedName>
        <fullName evidence="1">Uncharacterized protein</fullName>
    </submittedName>
</protein>
<accession>A0ACD3A6N2</accession>
<evidence type="ECO:0000313" key="2">
    <source>
        <dbReference type="Proteomes" id="UP000308600"/>
    </source>
</evidence>
<evidence type="ECO:0000313" key="1">
    <source>
        <dbReference type="EMBL" id="TFK61503.1"/>
    </source>
</evidence>
<sequence length="281" mass="31203">MPPVVKPDYNQSWENGSVDRRRWTGPTSYGNNALRRRARIYSQQVGVERLAKARGRNTIMSSPQRPKSPMPSPSPIQPHDAPQPHTPLVELIVEGKEGEGEKATQLTTKGKKTATLKPQPACDLRGLHQFDWIATRAENGEAAGTCVESTAYWKRLGCKGQKVNDSKKVLGEKTPLSGYPIFPTTLADSADISDAQWIFLGASSAFASRCRLRRRCIMVVVIWNMQTGAGYSVGRRRRAAGSNREWLGSRKIRSAALLSGRLCWMAESRGGKRLESEKKRI</sequence>
<organism evidence="1 2">
    <name type="scientific">Pluteus cervinus</name>
    <dbReference type="NCBI Taxonomy" id="181527"/>
    <lineage>
        <taxon>Eukaryota</taxon>
        <taxon>Fungi</taxon>
        <taxon>Dikarya</taxon>
        <taxon>Basidiomycota</taxon>
        <taxon>Agaricomycotina</taxon>
        <taxon>Agaricomycetes</taxon>
        <taxon>Agaricomycetidae</taxon>
        <taxon>Agaricales</taxon>
        <taxon>Pluteineae</taxon>
        <taxon>Pluteaceae</taxon>
        <taxon>Pluteus</taxon>
    </lineage>
</organism>